<feature type="compositionally biased region" description="Polar residues" evidence="1">
    <location>
        <begin position="520"/>
        <end position="529"/>
    </location>
</feature>
<dbReference type="Proteomes" id="UP000054166">
    <property type="component" value="Unassembled WGS sequence"/>
</dbReference>
<dbReference type="STRING" id="765440.A0A0C3GJ87"/>
<evidence type="ECO:0000256" key="1">
    <source>
        <dbReference type="SAM" id="MobiDB-lite"/>
    </source>
</evidence>
<feature type="domain" description="Dynamin N-terminal" evidence="2">
    <location>
        <begin position="168"/>
        <end position="417"/>
    </location>
</feature>
<reference evidence="5" key="2">
    <citation type="submission" date="2015-01" db="EMBL/GenBank/DDBJ databases">
        <title>Evolutionary Origins and Diversification of the Mycorrhizal Mutualists.</title>
        <authorList>
            <consortium name="DOE Joint Genome Institute"/>
            <consortium name="Mycorrhizal Genomics Consortium"/>
            <person name="Kohler A."/>
            <person name="Kuo A."/>
            <person name="Nagy L.G."/>
            <person name="Floudas D."/>
            <person name="Copeland A."/>
            <person name="Barry K.W."/>
            <person name="Cichocki N."/>
            <person name="Veneault-Fourrey C."/>
            <person name="LaButti K."/>
            <person name="Lindquist E.A."/>
            <person name="Lipzen A."/>
            <person name="Lundell T."/>
            <person name="Morin E."/>
            <person name="Murat C."/>
            <person name="Riley R."/>
            <person name="Ohm R."/>
            <person name="Sun H."/>
            <person name="Tunlid A."/>
            <person name="Henrissat B."/>
            <person name="Grigoriev I.V."/>
            <person name="Hibbett D.S."/>
            <person name="Martin F."/>
        </authorList>
    </citation>
    <scope>NUCLEOTIDE SEQUENCE [LARGE SCALE GENOMIC DNA]</scope>
    <source>
        <strain evidence="5">F 1598</strain>
    </source>
</reference>
<dbReference type="EMBL" id="KN832972">
    <property type="protein sequence ID" value="KIM90716.1"/>
    <property type="molecule type" value="Genomic_DNA"/>
</dbReference>
<evidence type="ECO:0000313" key="5">
    <source>
        <dbReference type="Proteomes" id="UP000054166"/>
    </source>
</evidence>
<evidence type="ECO:0000259" key="3">
    <source>
        <dbReference type="Pfam" id="PF24564"/>
    </source>
</evidence>
<sequence length="1170" mass="129684">MGHKENNSMGTMSSIPTPFIKPEPQEARLAPLAESTLRRNASDASDGLTKVKPEPKDASRVFSDRGLPVPSYAAPSSSVPKSENVAMADGVNHFPAAPEETKPRLYTVYDAVTDVPYQPEDALTEGLGMVKTLKARIKKLQLGSKLRQDVWLREIESLETQGAPTTMIAVCGATGAGKSSILNAILDDNVVPTSGMRACTAVVTEIAYHTKKTIDADVSFLSEAEWKQELEVLLDDLVDEDGNLKRSTDMRSDAGVAWSKVHAVYPNVSQEQLVGMTVDQIVAKDQKIARILGTTKNIVAKDSKIFAQEIGKYIDSKDQKRGKKDKKDKKEKSKPKENSFADMFSKEKEQKDDGPALWPLIRQVNVRCPSAALSSGAILVDLPGVADANAARNSIAKDYMKKCDCIWILAPITRAVDDLLGDAFKMQLMSTYDAHAITFIASKCDDISCSEVIRALQLEEDPELEEIEERIEQYKEETSEWKHKKTVAEKSTKAIEAQLKEVRAYLKEYKAHLDALRNGKTFQPTLTGKRTNKESKKVSGNKRKRNGKGGKKGSPKRRKSDAFEDEDEEMLGSDDEDMEDDIESDVESNDDSDSNKSSDDEENDDDDSDGSESGSDSENEGSNGEEDDEETEESLEAKIVDAGNAIKAGRERLYEARKEKKDAIDGLAGLKKKQTKAQKEKNAFCSLKRSEFSRDVLKEDFRVGLKDLDDAAAEERDPDSFNPNVNLRNYDEIDLPVFTCSARDYVRLKRQVKGDGEASCFSNLEDTCVPALQEWCHQLTVSSRERAARNFLSHLKTFGNSVRAYVQGIGDVTAADRTLLREKWESSPQDDEDMDSEYDEWAGSDPFDLPGFANLAGGLGDGMYSMKKMAPKVDQYGEPVGVTPILTKAFNEVTNESVRDLQKSFRDGLEDKCRVGAANAAEAAVPTTDAFAASMHWGTFRATLRRHGEFRRSLNIELVNPFTRNIASSWQQVFEGNLFIAFESAALKSIHKLLKDVEDSAALGLKDRVKSQAELCLEEAKVALKKTLELVRQTMNNEQKEVSRCLAPHVQEQLVDGYDRAMEERGTGSVARQKAVFHNYIDGCKDDVFDDGADVLLDRLSKAAEAIGAALDSALSELAEKIEVNLSVLWEGTKDHPDQVRARNATVETVTEILRQVQLWSEADQLRTKN</sequence>
<reference evidence="4 5" key="1">
    <citation type="submission" date="2014-04" db="EMBL/GenBank/DDBJ databases">
        <authorList>
            <consortium name="DOE Joint Genome Institute"/>
            <person name="Kuo A."/>
            <person name="Tarkka M."/>
            <person name="Buscot F."/>
            <person name="Kohler A."/>
            <person name="Nagy L.G."/>
            <person name="Floudas D."/>
            <person name="Copeland A."/>
            <person name="Barry K.W."/>
            <person name="Cichocki N."/>
            <person name="Veneault-Fourrey C."/>
            <person name="LaButti K."/>
            <person name="Lindquist E.A."/>
            <person name="Lipzen A."/>
            <person name="Lundell T."/>
            <person name="Morin E."/>
            <person name="Murat C."/>
            <person name="Sun H."/>
            <person name="Tunlid A."/>
            <person name="Henrissat B."/>
            <person name="Grigoriev I.V."/>
            <person name="Hibbett D.S."/>
            <person name="Martin F."/>
            <person name="Nordberg H.P."/>
            <person name="Cantor M.N."/>
            <person name="Hua S.X."/>
        </authorList>
    </citation>
    <scope>NUCLEOTIDE SEQUENCE [LARGE SCALE GENOMIC DNA]</scope>
    <source>
        <strain evidence="4 5">F 1598</strain>
    </source>
</reference>
<evidence type="ECO:0008006" key="6">
    <source>
        <dbReference type="Google" id="ProtNLM"/>
    </source>
</evidence>
<dbReference type="Pfam" id="PF24564">
    <property type="entry name" value="DUF7605"/>
    <property type="match status" value="1"/>
</dbReference>
<organism evidence="4 5">
    <name type="scientific">Piloderma croceum (strain F 1598)</name>
    <dbReference type="NCBI Taxonomy" id="765440"/>
    <lineage>
        <taxon>Eukaryota</taxon>
        <taxon>Fungi</taxon>
        <taxon>Dikarya</taxon>
        <taxon>Basidiomycota</taxon>
        <taxon>Agaricomycotina</taxon>
        <taxon>Agaricomycetes</taxon>
        <taxon>Agaricomycetidae</taxon>
        <taxon>Atheliales</taxon>
        <taxon>Atheliaceae</taxon>
        <taxon>Piloderma</taxon>
    </lineage>
</organism>
<feature type="domain" description="DUF7605" evidence="3">
    <location>
        <begin position="932"/>
        <end position="1082"/>
    </location>
</feature>
<dbReference type="PANTHER" id="PTHR36681:SF3">
    <property type="entry name" value="NUCLEAR GTPASE, GERMINAL CENTER-ASSOCIATED, TANDEM DUPLICATE 3"/>
    <property type="match status" value="1"/>
</dbReference>
<feature type="compositionally biased region" description="Acidic residues" evidence="1">
    <location>
        <begin position="563"/>
        <end position="592"/>
    </location>
</feature>
<dbReference type="InterPro" id="IPR056024">
    <property type="entry name" value="DUF7605"/>
</dbReference>
<feature type="compositionally biased region" description="Basic and acidic residues" evidence="1">
    <location>
        <begin position="49"/>
        <end position="63"/>
    </location>
</feature>
<evidence type="ECO:0000313" key="4">
    <source>
        <dbReference type="EMBL" id="KIM90716.1"/>
    </source>
</evidence>
<feature type="compositionally biased region" description="Polar residues" evidence="1">
    <location>
        <begin position="7"/>
        <end position="16"/>
    </location>
</feature>
<dbReference type="SUPFAM" id="SSF52540">
    <property type="entry name" value="P-loop containing nucleoside triphosphate hydrolases"/>
    <property type="match status" value="1"/>
</dbReference>
<protein>
    <recommendedName>
        <fullName evidence="6">G domain-containing protein</fullName>
    </recommendedName>
</protein>
<dbReference type="Pfam" id="PF00350">
    <property type="entry name" value="Dynamin_N"/>
    <property type="match status" value="1"/>
</dbReference>
<dbReference type="InterPro" id="IPR045063">
    <property type="entry name" value="Dynamin_N"/>
</dbReference>
<feature type="compositionally biased region" description="Basic and acidic residues" evidence="1">
    <location>
        <begin position="328"/>
        <end position="351"/>
    </location>
</feature>
<dbReference type="HOGENOM" id="CLU_005249_4_1_1"/>
<dbReference type="AlphaFoldDB" id="A0A0C3GJ87"/>
<gene>
    <name evidence="4" type="ORF">PILCRDRAFT_94446</name>
</gene>
<dbReference type="InterPro" id="IPR027417">
    <property type="entry name" value="P-loop_NTPase"/>
</dbReference>
<feature type="compositionally biased region" description="Acidic residues" evidence="1">
    <location>
        <begin position="599"/>
        <end position="634"/>
    </location>
</feature>
<feature type="region of interest" description="Disordered" evidence="1">
    <location>
        <begin position="1"/>
        <end position="82"/>
    </location>
</feature>
<accession>A0A0C3GJ87</accession>
<dbReference type="OrthoDB" id="3598281at2759"/>
<feature type="compositionally biased region" description="Basic residues" evidence="1">
    <location>
        <begin position="539"/>
        <end position="559"/>
    </location>
</feature>
<name>A0A0C3GJ87_PILCF</name>
<dbReference type="Gene3D" id="3.40.50.300">
    <property type="entry name" value="P-loop containing nucleotide triphosphate hydrolases"/>
    <property type="match status" value="2"/>
</dbReference>
<feature type="region of interest" description="Disordered" evidence="1">
    <location>
        <begin position="317"/>
        <end position="351"/>
    </location>
</feature>
<proteinExistence type="predicted"/>
<dbReference type="InParanoid" id="A0A0C3GJ87"/>
<dbReference type="PANTHER" id="PTHR36681">
    <property type="entry name" value="NUCLEAR GTPASE, GERMINAL CENTER-ASSOCIATED, TANDEM DUPLICATE 3"/>
    <property type="match status" value="1"/>
</dbReference>
<evidence type="ECO:0000259" key="2">
    <source>
        <dbReference type="Pfam" id="PF00350"/>
    </source>
</evidence>
<feature type="region of interest" description="Disordered" evidence="1">
    <location>
        <begin position="520"/>
        <end position="642"/>
    </location>
</feature>
<feature type="compositionally biased region" description="Low complexity" evidence="1">
    <location>
        <begin position="68"/>
        <end position="80"/>
    </location>
</feature>
<keyword evidence="5" id="KW-1185">Reference proteome</keyword>